<feature type="domain" description="N-acetyltransferase" evidence="1">
    <location>
        <begin position="15"/>
        <end position="161"/>
    </location>
</feature>
<dbReference type="Proteomes" id="UP000006377">
    <property type="component" value="Chromosome"/>
</dbReference>
<accession>A7HY55</accession>
<evidence type="ECO:0000313" key="2">
    <source>
        <dbReference type="EMBL" id="ABS64838.1"/>
    </source>
</evidence>
<gene>
    <name evidence="2" type="ordered locus">Plav_3233</name>
</gene>
<proteinExistence type="predicted"/>
<dbReference type="GO" id="GO:0016747">
    <property type="term" value="F:acyltransferase activity, transferring groups other than amino-acyl groups"/>
    <property type="evidence" value="ECO:0007669"/>
    <property type="project" value="InterPro"/>
</dbReference>
<sequence>MNANRLAPSTLETPMKIVVESGSPTPQVESLVADAFGPDRFAKAVYRLRDGVDAEASLSLVAIDKGKVVGTLRFWPVEIAGQVPALLLGPLVTCPERQGEGIGSKLMHEGLARAAAQGHRIVVLVGDEPYYRRFGFHRALARRLELPGWVDPARFLARELAAGALAGVGGMIGRPAGAEREQKAGRAA</sequence>
<reference evidence="2 3" key="1">
    <citation type="journal article" date="2011" name="Stand. Genomic Sci.">
        <title>Complete genome sequence of Parvibaculum lavamentivorans type strain (DS-1(T)).</title>
        <authorList>
            <person name="Schleheck D."/>
            <person name="Weiss M."/>
            <person name="Pitluck S."/>
            <person name="Bruce D."/>
            <person name="Land M.L."/>
            <person name="Han S."/>
            <person name="Saunders E."/>
            <person name="Tapia R."/>
            <person name="Detter C."/>
            <person name="Brettin T."/>
            <person name="Han J."/>
            <person name="Woyke T."/>
            <person name="Goodwin L."/>
            <person name="Pennacchio L."/>
            <person name="Nolan M."/>
            <person name="Cook A.M."/>
            <person name="Kjelleberg S."/>
            <person name="Thomas T."/>
        </authorList>
    </citation>
    <scope>NUCLEOTIDE SEQUENCE [LARGE SCALE GENOMIC DNA]</scope>
    <source>
        <strain evidence="3">DS-1 / DSM 13023 / NCIMB 13966</strain>
    </source>
</reference>
<dbReference type="KEGG" id="pla:Plav_3233"/>
<dbReference type="CDD" id="cd04301">
    <property type="entry name" value="NAT_SF"/>
    <property type="match status" value="1"/>
</dbReference>
<dbReference type="eggNOG" id="COG3153">
    <property type="taxonomic scope" value="Bacteria"/>
</dbReference>
<dbReference type="PROSITE" id="PS51186">
    <property type="entry name" value="GNAT"/>
    <property type="match status" value="1"/>
</dbReference>
<keyword evidence="3" id="KW-1185">Reference proteome</keyword>
<protein>
    <submittedName>
        <fullName evidence="2">GCN5-related N-acetyltransferase</fullName>
    </submittedName>
</protein>
<name>A7HY55_PARL1</name>
<dbReference type="STRING" id="402881.Plav_3233"/>
<evidence type="ECO:0000313" key="3">
    <source>
        <dbReference type="Proteomes" id="UP000006377"/>
    </source>
</evidence>
<keyword evidence="2" id="KW-0808">Transferase</keyword>
<dbReference type="Pfam" id="PF13527">
    <property type="entry name" value="Acetyltransf_9"/>
    <property type="match status" value="1"/>
</dbReference>
<dbReference type="Gene3D" id="3.40.630.30">
    <property type="match status" value="1"/>
</dbReference>
<dbReference type="OrthoDB" id="9815099at2"/>
<organism evidence="2 3">
    <name type="scientific">Parvibaculum lavamentivorans (strain DS-1 / DSM 13023 / NCIMB 13966)</name>
    <dbReference type="NCBI Taxonomy" id="402881"/>
    <lineage>
        <taxon>Bacteria</taxon>
        <taxon>Pseudomonadati</taxon>
        <taxon>Pseudomonadota</taxon>
        <taxon>Alphaproteobacteria</taxon>
        <taxon>Hyphomicrobiales</taxon>
        <taxon>Parvibaculaceae</taxon>
        <taxon>Parvibaculum</taxon>
    </lineage>
</organism>
<dbReference type="InterPro" id="IPR016181">
    <property type="entry name" value="Acyl_CoA_acyltransferase"/>
</dbReference>
<dbReference type="InterPro" id="IPR000182">
    <property type="entry name" value="GNAT_dom"/>
</dbReference>
<dbReference type="EMBL" id="CP000774">
    <property type="protein sequence ID" value="ABS64838.1"/>
    <property type="molecule type" value="Genomic_DNA"/>
</dbReference>
<dbReference type="HOGENOM" id="CLU_081840_0_2_5"/>
<dbReference type="SUPFAM" id="SSF55729">
    <property type="entry name" value="Acyl-CoA N-acyltransferases (Nat)"/>
    <property type="match status" value="1"/>
</dbReference>
<evidence type="ECO:0000259" key="1">
    <source>
        <dbReference type="PROSITE" id="PS51186"/>
    </source>
</evidence>
<dbReference type="AlphaFoldDB" id="A7HY55"/>